<dbReference type="Gene3D" id="2.60.120.600">
    <property type="entry name" value="Domain of unknown function DUF1214, C-terminal domain"/>
    <property type="match status" value="1"/>
</dbReference>
<organism evidence="3 4">
    <name type="scientific">Thiorhodococcus mannitoliphagus</name>
    <dbReference type="NCBI Taxonomy" id="329406"/>
    <lineage>
        <taxon>Bacteria</taxon>
        <taxon>Pseudomonadati</taxon>
        <taxon>Pseudomonadota</taxon>
        <taxon>Gammaproteobacteria</taxon>
        <taxon>Chromatiales</taxon>
        <taxon>Chromatiaceae</taxon>
        <taxon>Thiorhodococcus</taxon>
    </lineage>
</organism>
<dbReference type="PANTHER" id="PTHR36509">
    <property type="entry name" value="BLL3101 PROTEIN"/>
    <property type="match status" value="1"/>
</dbReference>
<reference evidence="3 4" key="2">
    <citation type="submission" date="2020-02" db="EMBL/GenBank/DDBJ databases">
        <title>Genome sequences of Thiorhodococcus mannitoliphagus and Thiorhodococcus minor, purple sulfur photosynthetic bacteria in the gammaproteobacterial family, Chromatiaceae.</title>
        <authorList>
            <person name="Aviles F.A."/>
            <person name="Meyer T.E."/>
            <person name="Kyndt J.A."/>
        </authorList>
    </citation>
    <scope>NUCLEOTIDE SEQUENCE [LARGE SCALE GENOMIC DNA]</scope>
    <source>
        <strain evidence="3 4">DSM 18266</strain>
    </source>
</reference>
<dbReference type="Proteomes" id="UP000471640">
    <property type="component" value="Unassembled WGS sequence"/>
</dbReference>
<name>A0A6P1DYD0_9GAMM</name>
<protein>
    <submittedName>
        <fullName evidence="3">DUF1254 domain-containing protein</fullName>
    </submittedName>
</protein>
<keyword evidence="4" id="KW-1185">Reference proteome</keyword>
<gene>
    <name evidence="3" type="ORF">G3480_24035</name>
</gene>
<dbReference type="InterPro" id="IPR010679">
    <property type="entry name" value="DUF1254"/>
</dbReference>
<evidence type="ECO:0000313" key="3">
    <source>
        <dbReference type="EMBL" id="NEX23327.1"/>
    </source>
</evidence>
<sequence length="453" mass="49020">MPVSAQNAAQTDAIESIAEEAFLYGLPMSMVYKIMYQYAIDEGGSQFKAPFNTIANIPKVYTPADTAIVTPNSDTPYSWLWMDLRAEPLVICVPEIEKDRYYSVMLTSLYTFNFGYIGSRATGNGAGCYAVAGPDWTGETPSGVAKVFTSETEFALATFRTQLFNPGDIENVKAIQAKYEAKPMSAFLGADAPAAAPAIDWPAVDNTTEKTNVLPNLAFLLQFAPPIGPAEVEIPLRKKFASIGIESGKSFPSVILTDADKAAMAAAKAPAEEAIKTKLETLGKTVKGWTFVTSGIGDRAVYNGDWAQRAAVAIGGILANDPKEAAYAITRKDANDDALDGASNRYTMTFSKGDLPPVNAFWSVTMYDGKTQLLIENPINRYLINSPMLPDLKTNDDGSLTLYVQKDEPTDPVAKANWLPAPDGPIYMVLRLYWPKDAALDGAWTPPGLIPTK</sequence>
<dbReference type="AlphaFoldDB" id="A0A6P1DYD0"/>
<evidence type="ECO:0000313" key="4">
    <source>
        <dbReference type="Proteomes" id="UP000471640"/>
    </source>
</evidence>
<feature type="domain" description="DUF1214" evidence="1">
    <location>
        <begin position="324"/>
        <end position="436"/>
    </location>
</feature>
<dbReference type="Pfam" id="PF06742">
    <property type="entry name" value="DUF1214"/>
    <property type="match status" value="1"/>
</dbReference>
<dbReference type="InterPro" id="IPR037049">
    <property type="entry name" value="DUF1214_C_sf"/>
</dbReference>
<dbReference type="SUPFAM" id="SSF160935">
    <property type="entry name" value="VPA0735-like"/>
    <property type="match status" value="1"/>
</dbReference>
<evidence type="ECO:0000259" key="1">
    <source>
        <dbReference type="Pfam" id="PF06742"/>
    </source>
</evidence>
<comment type="caution">
    <text evidence="3">The sequence shown here is derived from an EMBL/GenBank/DDBJ whole genome shotgun (WGS) entry which is preliminary data.</text>
</comment>
<dbReference type="EMBL" id="JAAIJR010000186">
    <property type="protein sequence ID" value="NEX23327.1"/>
    <property type="molecule type" value="Genomic_DNA"/>
</dbReference>
<dbReference type="InterPro" id="IPR010621">
    <property type="entry name" value="DUF1214"/>
</dbReference>
<accession>A0A6P1DYD0</accession>
<proteinExistence type="predicted"/>
<feature type="domain" description="DUF1254" evidence="2">
    <location>
        <begin position="51"/>
        <end position="183"/>
    </location>
</feature>
<dbReference type="PANTHER" id="PTHR36509:SF2">
    <property type="entry name" value="BLL3101 PROTEIN"/>
    <property type="match status" value="1"/>
</dbReference>
<reference evidence="4" key="1">
    <citation type="journal article" date="2020" name="Microbiol. Resour. Announc.">
        <title>Draft Genome Sequences of Thiorhodococcus mannitoliphagus and Thiorhodococcus minor, Purple Sulfur Photosynthetic Bacteria in the Gammaproteobacterial Family Chromatiaceae.</title>
        <authorList>
            <person name="Aviles F.A."/>
            <person name="Meyer T.E."/>
            <person name="Kyndt J.A."/>
        </authorList>
    </citation>
    <scope>NUCLEOTIDE SEQUENCE [LARGE SCALE GENOMIC DNA]</scope>
    <source>
        <strain evidence="4">DSM 18266</strain>
    </source>
</reference>
<dbReference type="InterPro" id="IPR037050">
    <property type="entry name" value="DUF1254_sf"/>
</dbReference>
<evidence type="ECO:0000259" key="2">
    <source>
        <dbReference type="Pfam" id="PF06863"/>
    </source>
</evidence>
<dbReference type="Gene3D" id="2.60.40.1610">
    <property type="entry name" value="Domain of unknown function DUF1254"/>
    <property type="match status" value="1"/>
</dbReference>
<dbReference type="Pfam" id="PF06863">
    <property type="entry name" value="DUF1254"/>
    <property type="match status" value="1"/>
</dbReference>